<gene>
    <name evidence="2" type="primary">Hypp3307</name>
    <name evidence="2" type="ORF">BLAG_LOCUS19831</name>
</gene>
<proteinExistence type="predicted"/>
<dbReference type="EMBL" id="OV696690">
    <property type="protein sequence ID" value="CAH1266137.1"/>
    <property type="molecule type" value="Genomic_DNA"/>
</dbReference>
<feature type="signal peptide" evidence="1">
    <location>
        <begin position="1"/>
        <end position="23"/>
    </location>
</feature>
<sequence>MAKLPMSPVWLIIIGLSFTYVKADGFKKTKAFGEAADDVGKGTLHRLWNAVGDKLDYLCWAWDIADDVYTFSSRVSPEFEKYKKGKISGKEFGGKVGKAAVKSGCSMTGSYYGAMVGQAVIPIPGVGAFVGSFVGGNLGEMVVDLATEE</sequence>
<evidence type="ECO:0000313" key="3">
    <source>
        <dbReference type="Proteomes" id="UP000838412"/>
    </source>
</evidence>
<organism evidence="2 3">
    <name type="scientific">Branchiostoma lanceolatum</name>
    <name type="common">Common lancelet</name>
    <name type="synonym">Amphioxus lanceolatum</name>
    <dbReference type="NCBI Taxonomy" id="7740"/>
    <lineage>
        <taxon>Eukaryota</taxon>
        <taxon>Metazoa</taxon>
        <taxon>Chordata</taxon>
        <taxon>Cephalochordata</taxon>
        <taxon>Leptocardii</taxon>
        <taxon>Amphioxiformes</taxon>
        <taxon>Branchiostomatidae</taxon>
        <taxon>Branchiostoma</taxon>
    </lineage>
</organism>
<keyword evidence="3" id="KW-1185">Reference proteome</keyword>
<keyword evidence="1" id="KW-0732">Signal</keyword>
<evidence type="ECO:0000313" key="2">
    <source>
        <dbReference type="EMBL" id="CAH1266137.1"/>
    </source>
</evidence>
<reference evidence="2" key="1">
    <citation type="submission" date="2022-01" db="EMBL/GenBank/DDBJ databases">
        <authorList>
            <person name="Braso-Vives M."/>
        </authorList>
    </citation>
    <scope>NUCLEOTIDE SEQUENCE</scope>
</reference>
<dbReference type="Proteomes" id="UP000838412">
    <property type="component" value="Chromosome 5"/>
</dbReference>
<name>A0A8J9ZZE9_BRALA</name>
<feature type="chain" id="PRO_5035423911" evidence="1">
    <location>
        <begin position="24"/>
        <end position="149"/>
    </location>
</feature>
<accession>A0A8J9ZZE9</accession>
<dbReference type="AlphaFoldDB" id="A0A8J9ZZE9"/>
<protein>
    <submittedName>
        <fullName evidence="2">Hypp3307 protein</fullName>
    </submittedName>
</protein>
<evidence type="ECO:0000256" key="1">
    <source>
        <dbReference type="SAM" id="SignalP"/>
    </source>
</evidence>